<dbReference type="SUPFAM" id="SSF54631">
    <property type="entry name" value="CBS-domain pair"/>
    <property type="match status" value="1"/>
</dbReference>
<feature type="domain" description="CBS" evidence="1">
    <location>
        <begin position="47"/>
        <end position="90"/>
    </location>
</feature>
<dbReference type="Pfam" id="PF00571">
    <property type="entry name" value="CBS"/>
    <property type="match status" value="1"/>
</dbReference>
<dbReference type="Proteomes" id="UP000640333">
    <property type="component" value="Unassembled WGS sequence"/>
</dbReference>
<dbReference type="Gene3D" id="3.10.580.10">
    <property type="entry name" value="CBS-domain"/>
    <property type="match status" value="1"/>
</dbReference>
<evidence type="ECO:0000313" key="2">
    <source>
        <dbReference type="EMBL" id="MBE9398507.1"/>
    </source>
</evidence>
<reference evidence="2" key="1">
    <citation type="submission" date="2020-10" db="EMBL/GenBank/DDBJ databases">
        <title>Bacterium isolated from coastal waters sediment.</title>
        <authorList>
            <person name="Chen R.-J."/>
            <person name="Lu D.-C."/>
            <person name="Zhu K.-L."/>
            <person name="Du Z.-J."/>
        </authorList>
    </citation>
    <scope>NUCLEOTIDE SEQUENCE</scope>
    <source>
        <strain evidence="2">N1Y112</strain>
    </source>
</reference>
<sequence length="200" mass="22573">MFQEFYPIRLSSLDSRGELVTPDHDRHPGTLRSPALEVMTDFERSWPVKICETTQIDEALEHMKAQHVRMLFAVDSQDQFSGIVSAADIAGDKPMSVMGQNNWTRDQVEVRHLMLDVLHIKALTYDQVRCAKIGDVMLTLKSSGDQHVIVTSANPQGGKKIRGIISASDISRYLCISFDVMYQAKSFAEIERLVSRGQEF</sequence>
<dbReference type="RefSeq" id="WP_193954141.1">
    <property type="nucleotide sequence ID" value="NZ_JADEYS010000015.1"/>
</dbReference>
<comment type="caution">
    <text evidence="2">The sequence shown here is derived from an EMBL/GenBank/DDBJ whole genome shotgun (WGS) entry which is preliminary data.</text>
</comment>
<evidence type="ECO:0000259" key="1">
    <source>
        <dbReference type="Pfam" id="PF00571"/>
    </source>
</evidence>
<dbReference type="EMBL" id="JADEYS010000015">
    <property type="protein sequence ID" value="MBE9398507.1"/>
    <property type="molecule type" value="Genomic_DNA"/>
</dbReference>
<dbReference type="InterPro" id="IPR000644">
    <property type="entry name" value="CBS_dom"/>
</dbReference>
<proteinExistence type="predicted"/>
<protein>
    <submittedName>
        <fullName evidence="2">CBS domain-containing protein</fullName>
    </submittedName>
</protein>
<accession>A0A8J7FCH8</accession>
<dbReference type="AlphaFoldDB" id="A0A8J7FCH8"/>
<keyword evidence="3" id="KW-1185">Reference proteome</keyword>
<evidence type="ECO:0000313" key="3">
    <source>
        <dbReference type="Proteomes" id="UP000640333"/>
    </source>
</evidence>
<dbReference type="InterPro" id="IPR046342">
    <property type="entry name" value="CBS_dom_sf"/>
</dbReference>
<organism evidence="2 3">
    <name type="scientific">Pontibacterium sinense</name>
    <dbReference type="NCBI Taxonomy" id="2781979"/>
    <lineage>
        <taxon>Bacteria</taxon>
        <taxon>Pseudomonadati</taxon>
        <taxon>Pseudomonadota</taxon>
        <taxon>Gammaproteobacteria</taxon>
        <taxon>Oceanospirillales</taxon>
        <taxon>Oceanospirillaceae</taxon>
        <taxon>Pontibacterium</taxon>
    </lineage>
</organism>
<gene>
    <name evidence="2" type="ORF">IOQ59_14695</name>
</gene>
<name>A0A8J7FCH8_9GAMM</name>